<evidence type="ECO:0000313" key="1">
    <source>
        <dbReference type="EMBL" id="GJF01030.1"/>
    </source>
</evidence>
<evidence type="ECO:0000313" key="2">
    <source>
        <dbReference type="Proteomes" id="UP000703269"/>
    </source>
</evidence>
<keyword evidence="2" id="KW-1185">Reference proteome</keyword>
<organism evidence="1 2">
    <name type="scientific">Phanerochaete sordida</name>
    <dbReference type="NCBI Taxonomy" id="48140"/>
    <lineage>
        <taxon>Eukaryota</taxon>
        <taxon>Fungi</taxon>
        <taxon>Dikarya</taxon>
        <taxon>Basidiomycota</taxon>
        <taxon>Agaricomycotina</taxon>
        <taxon>Agaricomycetes</taxon>
        <taxon>Polyporales</taxon>
        <taxon>Phanerochaetaceae</taxon>
        <taxon>Phanerochaete</taxon>
    </lineage>
</organism>
<dbReference type="EMBL" id="BPQB01000333">
    <property type="protein sequence ID" value="GJF01030.1"/>
    <property type="molecule type" value="Genomic_DNA"/>
</dbReference>
<reference evidence="1 2" key="1">
    <citation type="submission" date="2021-08" db="EMBL/GenBank/DDBJ databases">
        <title>Draft Genome Sequence of Phanerochaete sordida strain YK-624.</title>
        <authorList>
            <person name="Mori T."/>
            <person name="Dohra H."/>
            <person name="Suzuki T."/>
            <person name="Kawagishi H."/>
            <person name="Hirai H."/>
        </authorList>
    </citation>
    <scope>NUCLEOTIDE SEQUENCE [LARGE SCALE GENOMIC DNA]</scope>
    <source>
        <strain evidence="1 2">YK-624</strain>
    </source>
</reference>
<proteinExistence type="predicted"/>
<accession>A0A9P3GZ56</accession>
<sequence>MCPADPAVSKPPGRAPALAFLEDIKASLTRAALEDPALARSLSSIPRMPLGARRIAVWLCPCPRRQGQDCAAELRARGCACRRATFRHSRRAAVTRVSPLHVEPRAAPSPLAWFSRLDISLSRNHRSSTPRLDSMRAARRPGCCRSRVEKTDHRRASDVVSCVGGHASYESHPCRWRRGVLASCSGRSRHQALVANADALQASPDVVEGPTVQTLSSLALGCSTQQCPTQALPPLSMLGMRP</sequence>
<gene>
    <name evidence="1" type="ORF">PsYK624_173360</name>
</gene>
<dbReference type="Proteomes" id="UP000703269">
    <property type="component" value="Unassembled WGS sequence"/>
</dbReference>
<name>A0A9P3GZ56_9APHY</name>
<dbReference type="AlphaFoldDB" id="A0A9P3GZ56"/>
<protein>
    <submittedName>
        <fullName evidence="1">Uncharacterized protein</fullName>
    </submittedName>
</protein>
<comment type="caution">
    <text evidence="1">The sequence shown here is derived from an EMBL/GenBank/DDBJ whole genome shotgun (WGS) entry which is preliminary data.</text>
</comment>